<organism evidence="1 2">
    <name type="scientific">Anaerotruncus massiliensis</name>
    <name type="common">ex Liu et al. 2021</name>
    <dbReference type="NCBI Taxonomy" id="2321404"/>
    <lineage>
        <taxon>Bacteria</taxon>
        <taxon>Bacillati</taxon>
        <taxon>Bacillota</taxon>
        <taxon>Clostridia</taxon>
        <taxon>Eubacteriales</taxon>
        <taxon>Oscillospiraceae</taxon>
        <taxon>Anaerotruncus</taxon>
    </lineage>
</organism>
<comment type="caution">
    <text evidence="1">The sequence shown here is derived from an EMBL/GenBank/DDBJ whole genome shotgun (WGS) entry which is preliminary data.</text>
</comment>
<evidence type="ECO:0000313" key="2">
    <source>
        <dbReference type="Proteomes" id="UP000276301"/>
    </source>
</evidence>
<sequence length="293" mass="33741">MGGKVRQVLADGEHSERMKRRESFLLRFPDAGGTDGHEKFQMRCITALIEYYGNSEDYLADYMDICDMLGQGYREEAFHLGFQNSNLYTLLAEFELREESDLYLWLQILERLLDSPGRGDKQKKRLALKIAEALKLSGIGAALCRLEGGRYAFYPATEPFLDRALVFDVLGWLDAYPKAREQYREALRLLLHGDRTRKAIDCLRLSLELFCKQRYQNEKSLENQFSLIGSELADRGLSAELRNLYTTLLAYYAKFNNEHVKHDDSANAAEVDFALYLTGSFLRLLLLSDRETL</sequence>
<evidence type="ECO:0000313" key="1">
    <source>
        <dbReference type="EMBL" id="RLL13592.1"/>
    </source>
</evidence>
<dbReference type="Proteomes" id="UP000276301">
    <property type="component" value="Unassembled WGS sequence"/>
</dbReference>
<name>A0A498CPW3_9FIRM</name>
<reference evidence="1 2" key="1">
    <citation type="submission" date="2018-10" db="EMBL/GenBank/DDBJ databases">
        <title>Anaerotruncus faecis sp. nov., isolated from human feces.</title>
        <authorList>
            <person name="Wang Y.-J."/>
        </authorList>
    </citation>
    <scope>NUCLEOTIDE SEQUENCE [LARGE SCALE GENOMIC DNA]</scope>
    <source>
        <strain evidence="1 2">22A2-44</strain>
    </source>
</reference>
<dbReference type="EMBL" id="RCHT01000003">
    <property type="protein sequence ID" value="RLL13592.1"/>
    <property type="molecule type" value="Genomic_DNA"/>
</dbReference>
<proteinExistence type="predicted"/>
<gene>
    <name evidence="1" type="ORF">D4A47_03765</name>
</gene>
<dbReference type="AlphaFoldDB" id="A0A498CPW3"/>
<keyword evidence="2" id="KW-1185">Reference proteome</keyword>
<dbReference type="RefSeq" id="WP_121586213.1">
    <property type="nucleotide sequence ID" value="NZ_RCHT01000003.1"/>
</dbReference>
<accession>A0A498CPW3</accession>
<protein>
    <submittedName>
        <fullName evidence="1">Uncharacterized protein</fullName>
    </submittedName>
</protein>